<dbReference type="Pfam" id="PF14849">
    <property type="entry name" value="YidC_periplas"/>
    <property type="match status" value="1"/>
</dbReference>
<dbReference type="PANTHER" id="PTHR12428:SF65">
    <property type="entry name" value="CYTOCHROME C OXIDASE ASSEMBLY PROTEIN COX18, MITOCHONDRIAL"/>
    <property type="match status" value="1"/>
</dbReference>
<reference evidence="17 18" key="2">
    <citation type="submission" date="2019-09" db="EMBL/GenBank/DDBJ databases">
        <title>Complete Genome Sequence and Methylome Analysis of free living Spirochaetas.</title>
        <authorList>
            <person name="Leshcheva N."/>
            <person name="Mikheeva N."/>
        </authorList>
    </citation>
    <scope>NUCLEOTIDE SEQUENCE [LARGE SCALE GENOMIC DNA]</scope>
    <source>
        <strain evidence="17 18">P</strain>
    </source>
</reference>
<dbReference type="HAMAP" id="MF_01810">
    <property type="entry name" value="YidC_type1"/>
    <property type="match status" value="1"/>
</dbReference>
<evidence type="ECO:0000256" key="6">
    <source>
        <dbReference type="ARBA" id="ARBA00022692"/>
    </source>
</evidence>
<dbReference type="GO" id="GO:0032977">
    <property type="term" value="F:membrane insertase activity"/>
    <property type="evidence" value="ECO:0007669"/>
    <property type="project" value="InterPro"/>
</dbReference>
<evidence type="ECO:0000313" key="18">
    <source>
        <dbReference type="Proteomes" id="UP000323824"/>
    </source>
</evidence>
<comment type="subunit">
    <text evidence="13">Interacts with the Sec translocase complex via SecD. Specifically interacts with transmembrane segments of nascent integral membrane proteins during membrane integration.</text>
</comment>
<dbReference type="GO" id="GO:0015031">
    <property type="term" value="P:protein transport"/>
    <property type="evidence" value="ECO:0007669"/>
    <property type="project" value="UniProtKB-KW"/>
</dbReference>
<feature type="transmembrane region" description="Helical" evidence="13">
    <location>
        <begin position="360"/>
        <end position="379"/>
    </location>
</feature>
<proteinExistence type="inferred from homology"/>
<keyword evidence="7 13" id="KW-0653">Protein transport</keyword>
<evidence type="ECO:0000259" key="15">
    <source>
        <dbReference type="Pfam" id="PF02096"/>
    </source>
</evidence>
<dbReference type="InterPro" id="IPR001708">
    <property type="entry name" value="YidC/ALB3/OXA1/COX18"/>
</dbReference>
<feature type="domain" description="Membrane insertase YidC N-terminal" evidence="16">
    <location>
        <begin position="72"/>
        <end position="318"/>
    </location>
</feature>
<evidence type="ECO:0000256" key="12">
    <source>
        <dbReference type="ARBA" id="ARBA00033342"/>
    </source>
</evidence>
<dbReference type="OrthoDB" id="9780552at2"/>
<evidence type="ECO:0000256" key="10">
    <source>
        <dbReference type="ARBA" id="ARBA00023186"/>
    </source>
</evidence>
<reference evidence="17 18" key="1">
    <citation type="submission" date="2019-02" db="EMBL/GenBank/DDBJ databases">
        <authorList>
            <person name="Fomenkov A."/>
            <person name="Dubinina G."/>
            <person name="Grabovich M."/>
            <person name="Vincze T."/>
            <person name="Roberts R.J."/>
        </authorList>
    </citation>
    <scope>NUCLEOTIDE SEQUENCE [LARGE SCALE GENOMIC DNA]</scope>
    <source>
        <strain evidence="17 18">P</strain>
    </source>
</reference>
<dbReference type="GO" id="GO:0005886">
    <property type="term" value="C:plasma membrane"/>
    <property type="evidence" value="ECO:0007669"/>
    <property type="project" value="UniProtKB-SubCell"/>
</dbReference>
<dbReference type="NCBIfam" id="TIGR03592">
    <property type="entry name" value="yidC_oxa1_cterm"/>
    <property type="match status" value="1"/>
</dbReference>
<feature type="region of interest" description="Disordered" evidence="14">
    <location>
        <begin position="559"/>
        <end position="588"/>
    </location>
</feature>
<accession>A0A5C1QDP7</accession>
<dbReference type="KEGG" id="sper:EW093_08685"/>
<feature type="compositionally biased region" description="Basic and acidic residues" evidence="14">
    <location>
        <begin position="563"/>
        <end position="578"/>
    </location>
</feature>
<comment type="similarity">
    <text evidence="2 13">Belongs to the OXA1/ALB3/YidC family. Type 1 subfamily.</text>
</comment>
<evidence type="ECO:0000256" key="3">
    <source>
        <dbReference type="ARBA" id="ARBA00015325"/>
    </source>
</evidence>
<dbReference type="RefSeq" id="WP_149568016.1">
    <property type="nucleotide sequence ID" value="NZ_CP035807.1"/>
</dbReference>
<dbReference type="EMBL" id="CP035807">
    <property type="protein sequence ID" value="QEN04776.1"/>
    <property type="molecule type" value="Genomic_DNA"/>
</dbReference>
<protein>
    <recommendedName>
        <fullName evidence="3 13">Membrane protein insertase YidC</fullName>
    </recommendedName>
    <alternativeName>
        <fullName evidence="12 13">Foldase YidC</fullName>
    </alternativeName>
    <alternativeName>
        <fullName evidence="11 13">Membrane integrase YidC</fullName>
    </alternativeName>
    <alternativeName>
        <fullName evidence="13">Membrane protein YidC</fullName>
    </alternativeName>
</protein>
<gene>
    <name evidence="13" type="primary">yidC</name>
    <name evidence="17" type="ORF">EW093_08685</name>
</gene>
<evidence type="ECO:0000256" key="1">
    <source>
        <dbReference type="ARBA" id="ARBA00004429"/>
    </source>
</evidence>
<dbReference type="Gene3D" id="2.70.98.90">
    <property type="match status" value="1"/>
</dbReference>
<dbReference type="AlphaFoldDB" id="A0A5C1QDP7"/>
<evidence type="ECO:0000256" key="4">
    <source>
        <dbReference type="ARBA" id="ARBA00022448"/>
    </source>
</evidence>
<evidence type="ECO:0000313" key="17">
    <source>
        <dbReference type="EMBL" id="QEN04776.1"/>
    </source>
</evidence>
<dbReference type="PANTHER" id="PTHR12428">
    <property type="entry name" value="OXA1"/>
    <property type="match status" value="1"/>
</dbReference>
<feature type="compositionally biased region" description="Basic residues" evidence="14">
    <location>
        <begin position="579"/>
        <end position="588"/>
    </location>
</feature>
<evidence type="ECO:0000259" key="16">
    <source>
        <dbReference type="Pfam" id="PF14849"/>
    </source>
</evidence>
<keyword evidence="4 13" id="KW-0813">Transport</keyword>
<name>A0A5C1QDP7_9SPIO</name>
<keyword evidence="10 13" id="KW-0143">Chaperone</keyword>
<feature type="transmembrane region" description="Helical" evidence="13">
    <location>
        <begin position="526"/>
        <end position="548"/>
    </location>
</feature>
<evidence type="ECO:0000256" key="2">
    <source>
        <dbReference type="ARBA" id="ARBA00010527"/>
    </source>
</evidence>
<feature type="transmembrane region" description="Helical" evidence="13">
    <location>
        <begin position="336"/>
        <end position="353"/>
    </location>
</feature>
<evidence type="ECO:0000256" key="5">
    <source>
        <dbReference type="ARBA" id="ARBA00022475"/>
    </source>
</evidence>
<dbReference type="InterPro" id="IPR019998">
    <property type="entry name" value="Membr_insert_YidC"/>
</dbReference>
<evidence type="ECO:0000256" key="11">
    <source>
        <dbReference type="ARBA" id="ARBA00033245"/>
    </source>
</evidence>
<dbReference type="CDD" id="cd19961">
    <property type="entry name" value="EcYidC-like_peri"/>
    <property type="match status" value="1"/>
</dbReference>
<evidence type="ECO:0000256" key="9">
    <source>
        <dbReference type="ARBA" id="ARBA00023136"/>
    </source>
</evidence>
<comment type="subcellular location">
    <subcellularLocation>
        <location evidence="1">Cell inner membrane</location>
        <topology evidence="1">Multi-pass membrane protein</topology>
    </subcellularLocation>
    <subcellularLocation>
        <location evidence="13">Cell membrane</location>
        <topology evidence="13">Multi-pass membrane protein</topology>
    </subcellularLocation>
</comment>
<dbReference type="InterPro" id="IPR028055">
    <property type="entry name" value="YidC/Oxa/ALB_C"/>
</dbReference>
<dbReference type="Pfam" id="PF02096">
    <property type="entry name" value="60KD_IMP"/>
    <property type="match status" value="1"/>
</dbReference>
<dbReference type="NCBIfam" id="TIGR03593">
    <property type="entry name" value="yidC_nterm"/>
    <property type="match status" value="1"/>
</dbReference>
<evidence type="ECO:0000256" key="14">
    <source>
        <dbReference type="SAM" id="MobiDB-lite"/>
    </source>
</evidence>
<comment type="function">
    <text evidence="13">Required for the insertion and/or proper folding and/or complex formation of integral membrane proteins into the membrane. Involved in integration of membrane proteins that insert both dependently and independently of the Sec translocase complex, as well as at least some lipoproteins. Aids folding of multispanning membrane proteins.</text>
</comment>
<dbReference type="InterPro" id="IPR047196">
    <property type="entry name" value="YidC_ALB_C"/>
</dbReference>
<dbReference type="PRINTS" id="PR00701">
    <property type="entry name" value="60KDINNERMP"/>
</dbReference>
<keyword evidence="9 13" id="KW-0472">Membrane</keyword>
<dbReference type="InterPro" id="IPR028053">
    <property type="entry name" value="Membr_insert_YidC_N"/>
</dbReference>
<feature type="domain" description="Membrane insertase YidC/Oxa/ALB C-terminal" evidence="15">
    <location>
        <begin position="360"/>
        <end position="560"/>
    </location>
</feature>
<sequence>MEKRTVLAIVLSTIVFLGFQVLNTKLYPPNETVTENNTAIIETNEITIEEDKIVNNTIISIEDESNYKEELINLDTDVFNVTFNTKGANISSLKLKNYKVDVDRDEEVDLVLQEIDNNSLLDITLSDTVFNKVFSYEKLDDYTFQFKRTFTLNKNNGNQSSPITLIKTYKFLPDEYMFELKVTIKNSEDTIIPLNSDGSLYSLNVTKQIGPNFEKLDRREDYRKFSVFTDGKRDELKVKRDFLTFDEKYEWAAIEGKFFTLAIIPDNNNPTIDYSTTNIEGKISSELNLNRSNLNNSYIEDTYKIYLGPKDKSILEKYNRSDKNGWNLKDTNINKIINFWFLGMFFMWVLELINALINNFGISIIVLTILIKIILYPFTKKSFESMGKMQTIQPEIKLLQDKYKDDPAKLNAATAELYKKEGVNPLGGCLPMLLQMPIFITFYSLFNEYIGLRGSTFIPGWIIDLSKPEYIFQFGFELPILGWDALRLLPIIYVATQLISMKFTQNNQKGSPAGGASAMQTKMMTLGMPIMFFFIMYNQSSGLLLYWITQNVISSAQQIQSKKKSDKEHDLILKEKLEKKNKKKGRKK</sequence>
<evidence type="ECO:0000256" key="7">
    <source>
        <dbReference type="ARBA" id="ARBA00022927"/>
    </source>
</evidence>
<dbReference type="CDD" id="cd20070">
    <property type="entry name" value="5TM_YidC_Alb3"/>
    <property type="match status" value="1"/>
</dbReference>
<organism evidence="17 18">
    <name type="scientific">Thiospirochaeta perfilievii</name>
    <dbReference type="NCBI Taxonomy" id="252967"/>
    <lineage>
        <taxon>Bacteria</taxon>
        <taxon>Pseudomonadati</taxon>
        <taxon>Spirochaetota</taxon>
        <taxon>Spirochaetia</taxon>
        <taxon>Spirochaetales</taxon>
        <taxon>Spirochaetaceae</taxon>
        <taxon>Thiospirochaeta</taxon>
    </lineage>
</organism>
<evidence type="ECO:0000256" key="8">
    <source>
        <dbReference type="ARBA" id="ARBA00022989"/>
    </source>
</evidence>
<keyword evidence="6 13" id="KW-0812">Transmembrane</keyword>
<dbReference type="GO" id="GO:0051205">
    <property type="term" value="P:protein insertion into membrane"/>
    <property type="evidence" value="ECO:0007669"/>
    <property type="project" value="TreeGrafter"/>
</dbReference>
<keyword evidence="8 13" id="KW-1133">Transmembrane helix</keyword>
<evidence type="ECO:0000256" key="13">
    <source>
        <dbReference type="HAMAP-Rule" id="MF_01810"/>
    </source>
</evidence>
<dbReference type="InterPro" id="IPR038221">
    <property type="entry name" value="YidC_periplasmic_sf"/>
</dbReference>
<feature type="transmembrane region" description="Helical" evidence="13">
    <location>
        <begin position="425"/>
        <end position="446"/>
    </location>
</feature>
<keyword evidence="18" id="KW-1185">Reference proteome</keyword>
<keyword evidence="5 13" id="KW-1003">Cell membrane</keyword>
<dbReference type="Proteomes" id="UP000323824">
    <property type="component" value="Chromosome"/>
</dbReference>